<dbReference type="KEGG" id="cgc:Cyagr_1954"/>
<evidence type="ECO:0000313" key="2">
    <source>
        <dbReference type="EMBL" id="AFY29082.1"/>
    </source>
</evidence>
<evidence type="ECO:0000313" key="3">
    <source>
        <dbReference type="Proteomes" id="UP000010388"/>
    </source>
</evidence>
<dbReference type="PATRIC" id="fig|292564.3.peg.1851"/>
<dbReference type="HOGENOM" id="CLU_172539_0_0_3"/>
<dbReference type="EMBL" id="CP003495">
    <property type="protein sequence ID" value="AFY29082.1"/>
    <property type="molecule type" value="Genomic_DNA"/>
</dbReference>
<dbReference type="RefSeq" id="WP_015109527.1">
    <property type="nucleotide sequence ID" value="NC_019675.1"/>
</dbReference>
<protein>
    <recommendedName>
        <fullName evidence="1">DUF7734 domain-containing protein</fullName>
    </recommendedName>
</protein>
<dbReference type="AlphaFoldDB" id="K9P6Q8"/>
<dbReference type="eggNOG" id="ENOG5032H5Y">
    <property type="taxonomic scope" value="Bacteria"/>
</dbReference>
<accession>K9P6Q8</accession>
<proteinExistence type="predicted"/>
<name>K9P6Q8_CYAGP</name>
<reference evidence="3" key="1">
    <citation type="journal article" date="2013" name="Proc. Natl. Acad. Sci. U.S.A.">
        <title>Improving the coverage of the cyanobacterial phylum using diversity-driven genome sequencing.</title>
        <authorList>
            <person name="Shih P.M."/>
            <person name="Wu D."/>
            <person name="Latifi A."/>
            <person name="Axen S.D."/>
            <person name="Fewer D.P."/>
            <person name="Talla E."/>
            <person name="Calteau A."/>
            <person name="Cai F."/>
            <person name="Tandeau de Marsac N."/>
            <person name="Rippka R."/>
            <person name="Herdman M."/>
            <person name="Sivonen K."/>
            <person name="Coursin T."/>
            <person name="Laurent T."/>
            <person name="Goodwin L."/>
            <person name="Nolan M."/>
            <person name="Davenport K.W."/>
            <person name="Han C.S."/>
            <person name="Rubin E.M."/>
            <person name="Eisen J.A."/>
            <person name="Woyke T."/>
            <person name="Gugger M."/>
            <person name="Kerfeld C.A."/>
        </authorList>
    </citation>
    <scope>NUCLEOTIDE SEQUENCE [LARGE SCALE GENOMIC DNA]</scope>
    <source>
        <strain evidence="3">ATCC 27147 / PCC 6307</strain>
    </source>
</reference>
<dbReference type="InterPro" id="IPR056636">
    <property type="entry name" value="DUF7734"/>
</dbReference>
<dbReference type="STRING" id="292564.Cyagr_1954"/>
<dbReference type="Pfam" id="PF24869">
    <property type="entry name" value="DUF7734"/>
    <property type="match status" value="1"/>
</dbReference>
<dbReference type="Proteomes" id="UP000010388">
    <property type="component" value="Chromosome"/>
</dbReference>
<dbReference type="OrthoDB" id="463229at2"/>
<sequence length="125" mass="12938">MTDTTSDAASVAALLAALEEISRQRPDRVLRLVGTLPLPESDPSGTGEEPFELLIFRGFSSSVTHPTAFDPDQPALPASARITAALLLAGPLNPSDERCLAGPLPAATYLDPGAWEGTAGPRSTG</sequence>
<evidence type="ECO:0000259" key="1">
    <source>
        <dbReference type="Pfam" id="PF24869"/>
    </source>
</evidence>
<gene>
    <name evidence="2" type="ordered locus">Cyagr_1954</name>
</gene>
<feature type="domain" description="DUF7734" evidence="1">
    <location>
        <begin position="17"/>
        <end position="102"/>
    </location>
</feature>
<organism evidence="2 3">
    <name type="scientific">Cyanobium gracile (strain ATCC 27147 / PCC 6307)</name>
    <dbReference type="NCBI Taxonomy" id="292564"/>
    <lineage>
        <taxon>Bacteria</taxon>
        <taxon>Bacillati</taxon>
        <taxon>Cyanobacteriota</taxon>
        <taxon>Cyanophyceae</taxon>
        <taxon>Synechococcales</taxon>
        <taxon>Prochlorococcaceae</taxon>
        <taxon>Cyanobium</taxon>
    </lineage>
</organism>